<protein>
    <submittedName>
        <fullName evidence="2">DUF6090 family protein</fullName>
    </submittedName>
</protein>
<gene>
    <name evidence="2" type="ORF">ABXZ36_09125</name>
</gene>
<evidence type="ECO:0000313" key="3">
    <source>
        <dbReference type="Proteomes" id="UP001549799"/>
    </source>
</evidence>
<accession>A0ABV2SUG3</accession>
<keyword evidence="3" id="KW-1185">Reference proteome</keyword>
<dbReference type="InterPro" id="IPR045749">
    <property type="entry name" value="DUF6090"/>
</dbReference>
<dbReference type="EMBL" id="JBEXAE010000003">
    <property type="protein sequence ID" value="MET6990807.1"/>
    <property type="molecule type" value="Genomic_DNA"/>
</dbReference>
<evidence type="ECO:0000256" key="1">
    <source>
        <dbReference type="SAM" id="Phobius"/>
    </source>
</evidence>
<dbReference type="RefSeq" id="WP_354615199.1">
    <property type="nucleotide sequence ID" value="NZ_JBEXAE010000003.1"/>
</dbReference>
<organism evidence="2 3">
    <name type="scientific">Sediminicola arcticus</name>
    <dbReference type="NCBI Taxonomy" id="1574308"/>
    <lineage>
        <taxon>Bacteria</taxon>
        <taxon>Pseudomonadati</taxon>
        <taxon>Bacteroidota</taxon>
        <taxon>Flavobacteriia</taxon>
        <taxon>Flavobacteriales</taxon>
        <taxon>Flavobacteriaceae</taxon>
        <taxon>Sediminicola</taxon>
    </lineage>
</organism>
<name>A0ABV2SUG3_9FLAO</name>
<comment type="caution">
    <text evidence="2">The sequence shown here is derived from an EMBL/GenBank/DDBJ whole genome shotgun (WGS) entry which is preliminary data.</text>
</comment>
<evidence type="ECO:0000313" key="2">
    <source>
        <dbReference type="EMBL" id="MET6990807.1"/>
    </source>
</evidence>
<sequence>MIKFFRKIRQKMLTENKFSKYLLYAIGEIILVVIGILIALSINNWNENKKSENQLNNIYNEVESNLKSDLSNIDYVIKQYEQLELRLEKMIIVEYSSIPLDSINANNYSDFIPSKRDINNFISFEIQDKGIGLIKTYNDFNTSGNKDLTNEIIQFYKIAEPLNMVLDKLKEESFNNIKYFEQFPWYPDYMNIKYNPGTIEFLAKNGIFKNKVVTYRMIAIENFLPLLREYKKSASILLEKIEIAD</sequence>
<feature type="transmembrane region" description="Helical" evidence="1">
    <location>
        <begin position="21"/>
        <end position="42"/>
    </location>
</feature>
<keyword evidence="1" id="KW-1133">Transmembrane helix</keyword>
<dbReference type="Pfam" id="PF19578">
    <property type="entry name" value="DUF6090"/>
    <property type="match status" value="1"/>
</dbReference>
<reference evidence="2 3" key="1">
    <citation type="submission" date="2024-07" db="EMBL/GenBank/DDBJ databases">
        <title>The genome sequence of type strain Sediminicola arcticus GDMCC 1.2805.</title>
        <authorList>
            <person name="Liu Y."/>
        </authorList>
    </citation>
    <scope>NUCLEOTIDE SEQUENCE [LARGE SCALE GENOMIC DNA]</scope>
    <source>
        <strain evidence="2 3">GDMCC 1.2805</strain>
    </source>
</reference>
<proteinExistence type="predicted"/>
<dbReference type="Proteomes" id="UP001549799">
    <property type="component" value="Unassembled WGS sequence"/>
</dbReference>
<keyword evidence="1" id="KW-0472">Membrane</keyword>
<keyword evidence="1" id="KW-0812">Transmembrane</keyword>